<dbReference type="GO" id="GO:0016787">
    <property type="term" value="F:hydrolase activity"/>
    <property type="evidence" value="ECO:0007669"/>
    <property type="project" value="UniProtKB-KW"/>
</dbReference>
<dbReference type="RefSeq" id="XP_027108916.2">
    <property type="nucleotide sequence ID" value="XM_027253115.2"/>
</dbReference>
<feature type="domain" description="DNA helicase Pif1-like 2B" evidence="5">
    <location>
        <begin position="1454"/>
        <end position="1499"/>
    </location>
</feature>
<dbReference type="Pfam" id="PF14214">
    <property type="entry name" value="Helitron_like_N"/>
    <property type="match status" value="1"/>
</dbReference>
<dbReference type="GO" id="GO:0043139">
    <property type="term" value="F:5'-3' DNA helicase activity"/>
    <property type="evidence" value="ECO:0007669"/>
    <property type="project" value="UniProtKB-EC"/>
</dbReference>
<keyword evidence="1" id="KW-0347">Helicase</keyword>
<dbReference type="Proteomes" id="UP001652660">
    <property type="component" value="Chromosome 9e"/>
</dbReference>
<accession>A0A6P6W2Y3</accession>
<comment type="cofactor">
    <cofactor evidence="1">
        <name>Mg(2+)</name>
        <dbReference type="ChEBI" id="CHEBI:18420"/>
    </cofactor>
</comment>
<evidence type="ECO:0000313" key="8">
    <source>
        <dbReference type="RefSeq" id="XP_027109014.2"/>
    </source>
</evidence>
<dbReference type="Gene3D" id="3.40.50.300">
    <property type="entry name" value="P-loop containing nucleotide triphosphate hydrolases"/>
    <property type="match status" value="2"/>
</dbReference>
<dbReference type="InterPro" id="IPR025476">
    <property type="entry name" value="Helitron_helicase-like"/>
</dbReference>
<evidence type="ECO:0000313" key="7">
    <source>
        <dbReference type="RefSeq" id="XP_027108916.2"/>
    </source>
</evidence>
<dbReference type="EC" id="5.6.2.3" evidence="1"/>
<keyword evidence="1" id="KW-0378">Hydrolase</keyword>
<reference evidence="7 8" key="2">
    <citation type="submission" date="2025-05" db="UniProtKB">
        <authorList>
            <consortium name="RefSeq"/>
        </authorList>
    </citation>
    <scope>IDENTIFICATION</scope>
    <source>
        <tissue evidence="7 8">Leaves</tissue>
    </source>
</reference>
<feature type="domain" description="DNA helicase Pif1-like DEAD-box helicase" evidence="3">
    <location>
        <begin position="1157"/>
        <end position="1364"/>
    </location>
</feature>
<feature type="compositionally biased region" description="Basic residues" evidence="2">
    <location>
        <begin position="1"/>
        <end position="10"/>
    </location>
</feature>
<evidence type="ECO:0000256" key="2">
    <source>
        <dbReference type="SAM" id="MobiDB-lite"/>
    </source>
</evidence>
<name>A0A6P6W0V8_COFAR</name>
<evidence type="ECO:0000313" key="10">
    <source>
        <dbReference type="RefSeq" id="XP_071933587.1"/>
    </source>
</evidence>
<evidence type="ECO:0000256" key="1">
    <source>
        <dbReference type="RuleBase" id="RU363044"/>
    </source>
</evidence>
<keyword evidence="1" id="KW-0233">DNA recombination</keyword>
<feature type="compositionally biased region" description="Basic and acidic residues" evidence="2">
    <location>
        <begin position="15"/>
        <end position="25"/>
    </location>
</feature>
<feature type="region of interest" description="Disordered" evidence="2">
    <location>
        <begin position="1"/>
        <end position="52"/>
    </location>
</feature>
<dbReference type="CDD" id="cd18809">
    <property type="entry name" value="SF1_C_RecD"/>
    <property type="match status" value="1"/>
</dbReference>
<dbReference type="Pfam" id="PF05970">
    <property type="entry name" value="PIF1"/>
    <property type="match status" value="1"/>
</dbReference>
<feature type="domain" description="Helitron helicase-like" evidence="4">
    <location>
        <begin position="528"/>
        <end position="709"/>
    </location>
</feature>
<dbReference type="Proteomes" id="UP001652660">
    <property type="component" value="Chromosome 6e"/>
</dbReference>
<sequence>MDRNTVRRIHYANMPKEKKDELLQRRRERYARKKAGNMHTAEQSSYSAMPEEQKNKIRQHRRELYAAKKTEHVAPPTASTPVCNVPRVKHCQKNYRAFAKKPPPEQILNASAPETCSSAPNPIPDNNELADLFDSISTKLQSSSSALPSSALPSSLATTPGQSCVPEAYTDSLVGEGTCIINVEPSDSSKQNGIQQILVSTQLQNSGKRQRTKKGSFSRLKQIPTETLVLPDAPMCQHCSAKRFHLEPPNFCCSGGEVSVVHPVMPYDLFRLYSGTDEDCVHFRKNVRTYNNNLAFSTFAAKYDKDLTKNTKGVYTFRVQGQIYHLLNSLKPNGHPPTGIQLYFYDQEEELSKRLDASPRLRDSTLKLLMGILEQNPYTKVFKSLRELPNLDDHSIFLNSNPGLDQRLYNMPTSSEVAAIWTETDNEALDKGAHIQVYTHANTSHRIQHYFACYDSLQYPLLFPRGEAGWHYGIPRNTTTDKRKRKETDDGGLVDAAQIGTAIGLIQRENEAAEEGKKKRDTVSAREYYCYKLQIRDNDRSMLLHTGRLLQQFAVDIYVKIETSRLEFHRKKQKEIRTEILKGVTDSISSGQTEGSKVGRRVYLPSSFIGGPRDMRRRYIDAMSLVQRYGKPDIFITMTCNRMWKEIQDNLKYGEEAQDRPDLVSRVFRAKLELLKAEITKKKIFGEVAACVYVIEFQKRGLPHAHMLIILKPEYKPLNPEAYDMIVSAEIPDPAKQPHLHFLVMKHMLHGPCGSLKKDNVCMKDGVCKNHYPKSFTDYTTYTEDGYPHYRRRMDGRCVRVRDHLLDNRWVVPYNPYLLALFDCHLNVEICSTVKLVKYLYKYVYKGHDRVSFYIHSDKTFEDVDEISDFQSGRWVAAAEAFWRIFRFGLNEMTPSVYALQVHLPGEQMVSFHRKTNLADLVADVDFSKTMLTEFFYMNQTNKYAQELKLLYKQFPEFFVWKPAKKRWSQRKRRKVVGRLVTVSPAEGERYFLRLLLSCVCAPASFDHLLTVNGIRMNSYREAAFQMGLLQSDTYIEDTLDEAATFQMPSSLRSLFAVMLAFCSPSNPKHLWEKYETELSRDYQKHSSLTGYSSEYIRMLVLQELSKFLEQMGKSVNDFHLVSDYLGVTLDQRITKEIEAERSVQFAEEDLLMSSKFNAGQKCAYDSIMAQVFSTKAQSFFIDGPGGTGKTFLYRSLLATLRSQGYIAIAVASSGVAASILPGGRTAHSRFKIPLDISKTKACQVSKQSSIAKLLIEAKLILWDEASMAKKETIEAFDMLLRDIMESDDPFGGKVVVFGGDFRQTLPVIRDATRDVLVQSSFVNSPLWSALQKITLTENMRAVMDRAFSEFLLRIGEGREPEDKDGKISLCKDMIIPYDGKEASLNRLIESVFGDLNIYASDPYQMINRCILSPTNNAVDDVNQIIIDRFPKDPHVYISSDRTLNEKDQGDYEDFLNSLSPKGLPPHKLILKENCPVILLRNLNPMEGLCNGTRLICRELRHNTICAEIAVGQYCGKKVFLPKIPLQTSDGEKNGIPFKRTQFPIKLCFAMTINKSQGQTLDDVGIYLREPVFSHGQLYVALSRAKSSSAVKVLIVPATYRDTVTECKTRNVVFDEVLTLAKQ</sequence>
<dbReference type="RefSeq" id="XP_071933587.1">
    <property type="nucleotide sequence ID" value="XM_072077486.1"/>
</dbReference>
<feature type="compositionally biased region" description="Basic residues" evidence="2">
    <location>
        <begin position="26"/>
        <end position="36"/>
    </location>
</feature>
<gene>
    <name evidence="8" type="primary">LOC113728852</name>
    <name evidence="7" type="synonym">LOC113728751</name>
    <name evidence="9" type="synonym">LOC140009847</name>
    <name evidence="10" type="synonym">LOC140036182</name>
</gene>
<dbReference type="GO" id="GO:0006310">
    <property type="term" value="P:DNA recombination"/>
    <property type="evidence" value="ECO:0007669"/>
    <property type="project" value="UniProtKB-KW"/>
</dbReference>
<reference evidence="6" key="1">
    <citation type="journal article" date="2025" name="Foods">
        <title>Unveiling the Microbial Signatures of Arabica Coffee Cherries: Insights into Ripeness Specific Diversity, Functional Traits, and Implications for Quality and Safety.</title>
        <authorList>
            <consortium name="RefSeq"/>
            <person name="Tenea G.N."/>
            <person name="Cifuentes V."/>
            <person name="Reyes P."/>
            <person name="Cevallos-Vallejos M."/>
        </authorList>
    </citation>
    <scope>NUCLEOTIDE SEQUENCE [LARGE SCALE GENOMIC DNA]</scope>
</reference>
<accession>A0A6P6W0V8</accession>
<comment type="catalytic activity">
    <reaction evidence="1">
        <text>ATP + H2O = ADP + phosphate + H(+)</text>
        <dbReference type="Rhea" id="RHEA:13065"/>
        <dbReference type="ChEBI" id="CHEBI:15377"/>
        <dbReference type="ChEBI" id="CHEBI:15378"/>
        <dbReference type="ChEBI" id="CHEBI:30616"/>
        <dbReference type="ChEBI" id="CHEBI:43474"/>
        <dbReference type="ChEBI" id="CHEBI:456216"/>
        <dbReference type="EC" id="5.6.2.3"/>
    </reaction>
</comment>
<dbReference type="Pfam" id="PF21530">
    <property type="entry name" value="Pif1_2B_dom"/>
    <property type="match status" value="1"/>
</dbReference>
<dbReference type="InterPro" id="IPR027417">
    <property type="entry name" value="P-loop_NTPase"/>
</dbReference>
<dbReference type="PANTHER" id="PTHR10492:SF100">
    <property type="entry name" value="ATP-DEPENDENT DNA HELICASE"/>
    <property type="match status" value="1"/>
</dbReference>
<dbReference type="RefSeq" id="XP_071912283.1">
    <property type="nucleotide sequence ID" value="XM_072056182.1"/>
</dbReference>
<evidence type="ECO:0000259" key="5">
    <source>
        <dbReference type="Pfam" id="PF21530"/>
    </source>
</evidence>
<keyword evidence="1" id="KW-0547">Nucleotide-binding</keyword>
<organism evidence="6 8">
    <name type="scientific">Coffea arabica</name>
    <name type="common">Arabian coffee</name>
    <dbReference type="NCBI Taxonomy" id="13443"/>
    <lineage>
        <taxon>Eukaryota</taxon>
        <taxon>Viridiplantae</taxon>
        <taxon>Streptophyta</taxon>
        <taxon>Embryophyta</taxon>
        <taxon>Tracheophyta</taxon>
        <taxon>Spermatophyta</taxon>
        <taxon>Magnoliopsida</taxon>
        <taxon>eudicotyledons</taxon>
        <taxon>Gunneridae</taxon>
        <taxon>Pentapetalae</taxon>
        <taxon>asterids</taxon>
        <taxon>lamiids</taxon>
        <taxon>Gentianales</taxon>
        <taxon>Rubiaceae</taxon>
        <taxon>Ixoroideae</taxon>
        <taxon>Gardenieae complex</taxon>
        <taxon>Bertiereae - Coffeeae clade</taxon>
        <taxon>Coffeeae</taxon>
        <taxon>Coffea</taxon>
    </lineage>
</organism>
<dbReference type="InterPro" id="IPR049163">
    <property type="entry name" value="Pif1-like_2B_dom"/>
</dbReference>
<comment type="similarity">
    <text evidence="1">Belongs to the helicase family.</text>
</comment>
<dbReference type="GO" id="GO:0000723">
    <property type="term" value="P:telomere maintenance"/>
    <property type="evidence" value="ECO:0007669"/>
    <property type="project" value="InterPro"/>
</dbReference>
<keyword evidence="1" id="KW-0234">DNA repair</keyword>
<evidence type="ECO:0000259" key="4">
    <source>
        <dbReference type="Pfam" id="PF14214"/>
    </source>
</evidence>
<dbReference type="GO" id="GO:0006281">
    <property type="term" value="P:DNA repair"/>
    <property type="evidence" value="ECO:0007669"/>
    <property type="project" value="UniProtKB-KW"/>
</dbReference>
<protein>
    <recommendedName>
        <fullName evidence="1">ATP-dependent DNA helicase</fullName>
        <ecNumber evidence="1">5.6.2.3</ecNumber>
    </recommendedName>
</protein>
<evidence type="ECO:0000313" key="9">
    <source>
        <dbReference type="RefSeq" id="XP_071912283.1"/>
    </source>
</evidence>
<dbReference type="Proteomes" id="UP001652660">
    <property type="component" value="Chromosome 2e"/>
</dbReference>
<evidence type="ECO:0000313" key="6">
    <source>
        <dbReference type="Proteomes" id="UP001652660"/>
    </source>
</evidence>
<proteinExistence type="inferred from homology"/>
<keyword evidence="1" id="KW-0067">ATP-binding</keyword>
<dbReference type="InterPro" id="IPR010285">
    <property type="entry name" value="DNA_helicase_pif1-like_DEAD"/>
</dbReference>
<dbReference type="OrthoDB" id="508102at2759"/>
<dbReference type="GeneID" id="113728852"/>
<keyword evidence="6" id="KW-1185">Reference proteome</keyword>
<dbReference type="GO" id="GO:0005524">
    <property type="term" value="F:ATP binding"/>
    <property type="evidence" value="ECO:0007669"/>
    <property type="project" value="UniProtKB-KW"/>
</dbReference>
<keyword evidence="1" id="KW-0227">DNA damage</keyword>
<dbReference type="RefSeq" id="XP_027109014.2">
    <property type="nucleotide sequence ID" value="XM_027253213.2"/>
</dbReference>
<evidence type="ECO:0000259" key="3">
    <source>
        <dbReference type="Pfam" id="PF05970"/>
    </source>
</evidence>
<dbReference type="PANTHER" id="PTHR10492">
    <property type="match status" value="1"/>
</dbReference>
<dbReference type="SUPFAM" id="SSF52540">
    <property type="entry name" value="P-loop containing nucleoside triphosphate hydrolases"/>
    <property type="match status" value="2"/>
</dbReference>